<dbReference type="OMA" id="WASNIED"/>
<accession>A0A5N6D0S7</accession>
<sequence>MSPIGPGDLLAVYGGSAIPTHVDSNPARPQTGPRPNSNALSCFTPSGLETIHSRTTRAFSNACYLLLPFKVGENGWTRTSDGAQTGIVIEDEESQPKGDDESLYQSGLNGFNDRGYVQLDKVLIRWAQMVEAGEWEIGDDGVIDKIQRFKDADTEMHWYKYCIPPSW</sequence>
<name>A0A5N6D0S7_ASPPA</name>
<gene>
    <name evidence="1" type="ORF">BDV34DRAFT_231755</name>
</gene>
<dbReference type="EMBL" id="ML735130">
    <property type="protein sequence ID" value="KAB8198866.1"/>
    <property type="molecule type" value="Genomic_DNA"/>
</dbReference>
<proteinExistence type="predicted"/>
<reference evidence="1 2" key="1">
    <citation type="submission" date="2019-04" db="EMBL/GenBank/DDBJ databases">
        <title>Fungal friends and foes A comparative genomics study of 23 Aspergillus species from section Flavi.</title>
        <authorList>
            <consortium name="DOE Joint Genome Institute"/>
            <person name="Kjaerbolling I."/>
            <person name="Vesth T.C."/>
            <person name="Frisvad J.C."/>
            <person name="Nybo J.L."/>
            <person name="Theobald S."/>
            <person name="Kildgaard S."/>
            <person name="Petersen T.I."/>
            <person name="Kuo A."/>
            <person name="Sato A."/>
            <person name="Lyhne E.K."/>
            <person name="Kogle M.E."/>
            <person name="Wiebenga A."/>
            <person name="Kun R.S."/>
            <person name="Lubbers R.J."/>
            <person name="Makela M.R."/>
            <person name="Barry K."/>
            <person name="Chovatia M."/>
            <person name="Clum A."/>
            <person name="Daum C."/>
            <person name="Haridas S."/>
            <person name="He G."/>
            <person name="LaButti K."/>
            <person name="Lipzen A."/>
            <person name="Mondo S."/>
            <person name="Pangilinan J."/>
            <person name="Riley R."/>
            <person name="Salamov A."/>
            <person name="Simmons B.A."/>
            <person name="Magnuson J.K."/>
            <person name="Henrissat B."/>
            <person name="Mortensen U.H."/>
            <person name="Larsen T.O."/>
            <person name="De vries R.P."/>
            <person name="Grigoriev I.V."/>
            <person name="Machida M."/>
            <person name="Baker S.E."/>
            <person name="Andersen M.R."/>
        </authorList>
    </citation>
    <scope>NUCLEOTIDE SEQUENCE [LARGE SCALE GENOMIC DNA]</scope>
    <source>
        <strain evidence="1 2">CBS 117618</strain>
    </source>
</reference>
<dbReference type="AlphaFoldDB" id="A0A5N6D0S7"/>
<dbReference type="Proteomes" id="UP000326532">
    <property type="component" value="Unassembled WGS sequence"/>
</dbReference>
<evidence type="ECO:0000313" key="2">
    <source>
        <dbReference type="Proteomes" id="UP000326532"/>
    </source>
</evidence>
<protein>
    <submittedName>
        <fullName evidence="1">Uncharacterized protein</fullName>
    </submittedName>
</protein>
<evidence type="ECO:0000313" key="1">
    <source>
        <dbReference type="EMBL" id="KAB8198866.1"/>
    </source>
</evidence>
<dbReference type="VEuPathDB" id="FungiDB:BDV34DRAFT_231755"/>
<organism evidence="1 2">
    <name type="scientific">Aspergillus parasiticus</name>
    <dbReference type="NCBI Taxonomy" id="5067"/>
    <lineage>
        <taxon>Eukaryota</taxon>
        <taxon>Fungi</taxon>
        <taxon>Dikarya</taxon>
        <taxon>Ascomycota</taxon>
        <taxon>Pezizomycotina</taxon>
        <taxon>Eurotiomycetes</taxon>
        <taxon>Eurotiomycetidae</taxon>
        <taxon>Eurotiales</taxon>
        <taxon>Aspergillaceae</taxon>
        <taxon>Aspergillus</taxon>
        <taxon>Aspergillus subgen. Circumdati</taxon>
    </lineage>
</organism>
<keyword evidence="2" id="KW-1185">Reference proteome</keyword>